<feature type="compositionally biased region" description="Basic and acidic residues" evidence="1">
    <location>
        <begin position="21"/>
        <end position="34"/>
    </location>
</feature>
<dbReference type="InterPro" id="IPR057251">
    <property type="entry name" value="FP_C"/>
</dbReference>
<feature type="compositionally biased region" description="Polar residues" evidence="1">
    <location>
        <begin position="35"/>
        <end position="45"/>
    </location>
</feature>
<organism evidence="3 4">
    <name type="scientific">Parnassius apollo</name>
    <name type="common">Apollo butterfly</name>
    <name type="synonym">Papilio apollo</name>
    <dbReference type="NCBI Taxonomy" id="110799"/>
    <lineage>
        <taxon>Eukaryota</taxon>
        <taxon>Metazoa</taxon>
        <taxon>Ecdysozoa</taxon>
        <taxon>Arthropoda</taxon>
        <taxon>Hexapoda</taxon>
        <taxon>Insecta</taxon>
        <taxon>Pterygota</taxon>
        <taxon>Neoptera</taxon>
        <taxon>Endopterygota</taxon>
        <taxon>Lepidoptera</taxon>
        <taxon>Glossata</taxon>
        <taxon>Ditrysia</taxon>
        <taxon>Papilionoidea</taxon>
        <taxon>Papilionidae</taxon>
        <taxon>Parnassiinae</taxon>
        <taxon>Parnassini</taxon>
        <taxon>Parnassius</taxon>
        <taxon>Parnassius</taxon>
    </lineage>
</organism>
<evidence type="ECO:0000313" key="3">
    <source>
        <dbReference type="EMBL" id="CAG5019975.1"/>
    </source>
</evidence>
<proteinExistence type="predicted"/>
<feature type="region of interest" description="Disordered" evidence="1">
    <location>
        <begin position="17"/>
        <end position="48"/>
    </location>
</feature>
<dbReference type="AlphaFoldDB" id="A0A8S3XFH0"/>
<evidence type="ECO:0000259" key="2">
    <source>
        <dbReference type="Pfam" id="PF25298"/>
    </source>
</evidence>
<reference evidence="3" key="1">
    <citation type="submission" date="2021-04" db="EMBL/GenBank/DDBJ databases">
        <authorList>
            <person name="Tunstrom K."/>
        </authorList>
    </citation>
    <scope>NUCLEOTIDE SEQUENCE</scope>
</reference>
<accession>A0A8S3XFH0</accession>
<sequence>MPKSFKKSQKWMCPNCISKQPRKDNSDTPIKVRTDLNNSESSASSPLEYCNSDDKWSQIMQELLMDEAISCLPEVKGENPTHLAILIAEKLAVKLFEEDIVNAERMGPPRSCVEGEGIPKPRPLVVRLMRRSLRDQLVRSARVRRGVDSAGFNQPGPPRKFYVNERLTRINRQLFYKVRQEASKHGWKYVWTRDGRIYVRRRNDTEARRIGCDLDIKKVFGENAVGL</sequence>
<feature type="domain" description="FP protein C-terminal" evidence="2">
    <location>
        <begin position="169"/>
        <end position="219"/>
    </location>
</feature>
<dbReference type="EMBL" id="CAJQZP010001133">
    <property type="protein sequence ID" value="CAG5019975.1"/>
    <property type="molecule type" value="Genomic_DNA"/>
</dbReference>
<dbReference type="OrthoDB" id="7490514at2759"/>
<keyword evidence="4" id="KW-1185">Reference proteome</keyword>
<evidence type="ECO:0000256" key="1">
    <source>
        <dbReference type="SAM" id="MobiDB-lite"/>
    </source>
</evidence>
<dbReference type="Pfam" id="PF25298">
    <property type="entry name" value="Baculo_FP_2nd"/>
    <property type="match status" value="1"/>
</dbReference>
<dbReference type="Proteomes" id="UP000691718">
    <property type="component" value="Unassembled WGS sequence"/>
</dbReference>
<name>A0A8S3XFH0_PARAO</name>
<protein>
    <submittedName>
        <fullName evidence="3">(apollo) hypothetical protein</fullName>
    </submittedName>
</protein>
<comment type="caution">
    <text evidence="3">The sequence shown here is derived from an EMBL/GenBank/DDBJ whole genome shotgun (WGS) entry which is preliminary data.</text>
</comment>
<evidence type="ECO:0000313" key="4">
    <source>
        <dbReference type="Proteomes" id="UP000691718"/>
    </source>
</evidence>
<gene>
    <name evidence="3" type="ORF">PAPOLLO_LOCUS17182</name>
</gene>